<dbReference type="Proteomes" id="UP000261174">
    <property type="component" value="Unassembled WGS sequence"/>
</dbReference>
<evidence type="ECO:0000256" key="1">
    <source>
        <dbReference type="SAM" id="Coils"/>
    </source>
</evidence>
<keyword evidence="3" id="KW-1185">Reference proteome</keyword>
<accession>A0A3E1P2S4</accession>
<proteinExistence type="predicted"/>
<dbReference type="AlphaFoldDB" id="A0A3E1P2S4"/>
<feature type="coiled-coil region" evidence="1">
    <location>
        <begin position="382"/>
        <end position="416"/>
    </location>
</feature>
<dbReference type="Gene3D" id="3.40.50.300">
    <property type="entry name" value="P-loop containing nucleotide triphosphate hydrolases"/>
    <property type="match status" value="1"/>
</dbReference>
<name>A0A3E1P2S4_9BACT</name>
<dbReference type="InterPro" id="IPR027417">
    <property type="entry name" value="P-loop_NTPase"/>
</dbReference>
<dbReference type="EMBL" id="QTJV01000004">
    <property type="protein sequence ID" value="RFM34472.1"/>
    <property type="molecule type" value="Genomic_DNA"/>
</dbReference>
<reference evidence="2 3" key="1">
    <citation type="submission" date="2018-08" db="EMBL/GenBank/DDBJ databases">
        <title>Chitinophaga sp. K20C18050901, a novel bacterium isolated from forest soil.</title>
        <authorList>
            <person name="Wang C."/>
        </authorList>
    </citation>
    <scope>NUCLEOTIDE SEQUENCE [LARGE SCALE GENOMIC DNA]</scope>
    <source>
        <strain evidence="2 3">K20C18050901</strain>
    </source>
</reference>
<keyword evidence="1" id="KW-0175">Coiled coil</keyword>
<dbReference type="SUPFAM" id="SSF52540">
    <property type="entry name" value="P-loop containing nucleoside triphosphate hydrolases"/>
    <property type="match status" value="1"/>
</dbReference>
<dbReference type="OrthoDB" id="103556at2"/>
<dbReference type="RefSeq" id="WP_116854055.1">
    <property type="nucleotide sequence ID" value="NZ_QTJV01000004.1"/>
</dbReference>
<gene>
    <name evidence="2" type="ORF">DXN04_14440</name>
</gene>
<comment type="caution">
    <text evidence="2">The sequence shown here is derived from an EMBL/GenBank/DDBJ whole genome shotgun (WGS) entry which is preliminary data.</text>
</comment>
<organism evidence="2 3">
    <name type="scientific">Chitinophaga silvisoli</name>
    <dbReference type="NCBI Taxonomy" id="2291814"/>
    <lineage>
        <taxon>Bacteria</taxon>
        <taxon>Pseudomonadati</taxon>
        <taxon>Bacteroidota</taxon>
        <taxon>Chitinophagia</taxon>
        <taxon>Chitinophagales</taxon>
        <taxon>Chitinophagaceae</taxon>
        <taxon>Chitinophaga</taxon>
    </lineage>
</organism>
<evidence type="ECO:0000313" key="2">
    <source>
        <dbReference type="EMBL" id="RFM34472.1"/>
    </source>
</evidence>
<protein>
    <recommendedName>
        <fullName evidence="4">Rad50/SbcC-type AAA domain-containing protein</fullName>
    </recommendedName>
</protein>
<evidence type="ECO:0008006" key="4">
    <source>
        <dbReference type="Google" id="ProtNLM"/>
    </source>
</evidence>
<sequence length="661" mass="75095">MANNETKSPTIIINQLRVVGIRKDYTIFFHTGLNIINGDSDTGKSSILDLIDYCLGGHDIDMYDELRSSGKYCLLEVSLNGKIYTIQRDIFEPNKNVEVYSSTIDDMGNVFPKEYSPNFSRRADEGFISDFFLDALSIPKIEIKQAPSKSDSKMIRLSFRDILKFNILSQDDVGSKQLLDSANFAVAIKNQETFKFIHNLLDINIAELNALISEKSTAQKALEQNYKTISTFFRETNLKTKEDLNAERARMKENVNLLNEQIESINQNMKADTRGLDELRNIKEDLEKRIKAEREKIENLNIQMRQHILLKNDYLQDINKLDTAIRASRHDLAHDLETPCPVCDNALRVSSISEKFQQSGTELLEKEIKSVKNRMSGIAKLIDESRNEIILSEISIAELNKELEKVNVLLDAGTSEIISPYLSQRDGYTIVRAQLLERIDQIEYTLKIRNQLNEISNQSAKLDLELTKLHKDLEELKASTPTTEKITARLADILNDFLIKCKMNNVTGISVNERTFMPIVRNIEYHKLTSGGVRTLVSVGYFISLLKNGLETTTNHPNFLMIDTIGKYLGKTSPRYLGDTNPTEDNSEGFGASDPTKYLNIYNYILKLCKDREDIQIIVVDNDIPSVIQEKLRLNVVKEFSSTGLGGLPIGFIDDARSFDI</sequence>
<feature type="coiled-coil region" evidence="1">
    <location>
        <begin position="205"/>
        <end position="310"/>
    </location>
</feature>
<evidence type="ECO:0000313" key="3">
    <source>
        <dbReference type="Proteomes" id="UP000261174"/>
    </source>
</evidence>